<feature type="compositionally biased region" description="Basic and acidic residues" evidence="1">
    <location>
        <begin position="150"/>
        <end position="161"/>
    </location>
</feature>
<comment type="caution">
    <text evidence="2">The sequence shown here is derived from an EMBL/GenBank/DDBJ whole genome shotgun (WGS) entry which is preliminary data.</text>
</comment>
<proteinExistence type="predicted"/>
<dbReference type="OrthoDB" id="1550941at2"/>
<name>A0A371Z4W9_9PROT</name>
<evidence type="ECO:0000256" key="1">
    <source>
        <dbReference type="SAM" id="MobiDB-lite"/>
    </source>
</evidence>
<evidence type="ECO:0000313" key="2">
    <source>
        <dbReference type="EMBL" id="RFD21507.1"/>
    </source>
</evidence>
<gene>
    <name evidence="2" type="ORF">DY926_00710</name>
</gene>
<protein>
    <submittedName>
        <fullName evidence="2">Uncharacterized protein</fullName>
    </submittedName>
</protein>
<reference evidence="2 3" key="1">
    <citation type="submission" date="2018-08" db="EMBL/GenBank/DDBJ databases">
        <title>Komagataeibacter sp. AV 382.</title>
        <authorList>
            <person name="Skraban J."/>
            <person name="Trcek J."/>
        </authorList>
    </citation>
    <scope>NUCLEOTIDE SEQUENCE [LARGE SCALE GENOMIC DNA]</scope>
    <source>
        <strain evidence="2 3">AV 382</strain>
    </source>
</reference>
<dbReference type="Proteomes" id="UP000262371">
    <property type="component" value="Unassembled WGS sequence"/>
</dbReference>
<organism evidence="2 3">
    <name type="scientific">Komagataeibacter melaceti</name>
    <dbReference type="NCBI Taxonomy" id="2766577"/>
    <lineage>
        <taxon>Bacteria</taxon>
        <taxon>Pseudomonadati</taxon>
        <taxon>Pseudomonadota</taxon>
        <taxon>Alphaproteobacteria</taxon>
        <taxon>Acetobacterales</taxon>
        <taxon>Acetobacteraceae</taxon>
        <taxon>Komagataeibacter</taxon>
    </lineage>
</organism>
<evidence type="ECO:0000313" key="3">
    <source>
        <dbReference type="Proteomes" id="UP000262371"/>
    </source>
</evidence>
<sequence>MMLTLQQRRERLNRQINERIRTLIAAYKTLGGSFTGDLSVSPIHLKEIKYREGNGQDTAPLELSGSSERARRIRDSVEGALSDIILLGTEEHVRLAVRAASELVQGRNVHTHDLVVSLRNFIRKALDIERIPSDLELPRQGPSRPSASGGRDKGDGGRDGGAKGGGAGGMGAGGMGGGIPVDNDTDTPPGHHV</sequence>
<feature type="compositionally biased region" description="Gly residues" evidence="1">
    <location>
        <begin position="162"/>
        <end position="179"/>
    </location>
</feature>
<accession>A0A371Z4W9</accession>
<feature type="region of interest" description="Disordered" evidence="1">
    <location>
        <begin position="133"/>
        <end position="193"/>
    </location>
</feature>
<keyword evidence="3" id="KW-1185">Reference proteome</keyword>
<dbReference type="AlphaFoldDB" id="A0A371Z4W9"/>
<dbReference type="EMBL" id="QUWV01000003">
    <property type="protein sequence ID" value="RFD21507.1"/>
    <property type="molecule type" value="Genomic_DNA"/>
</dbReference>